<keyword evidence="2" id="KW-1185">Reference proteome</keyword>
<evidence type="ECO:0000313" key="1">
    <source>
        <dbReference type="EMBL" id="SOC80935.1"/>
    </source>
</evidence>
<name>A0A285X6L3_9FLAO</name>
<dbReference type="EMBL" id="OCMF01000003">
    <property type="protein sequence ID" value="SOC80935.1"/>
    <property type="molecule type" value="Genomic_DNA"/>
</dbReference>
<dbReference type="Proteomes" id="UP000219193">
    <property type="component" value="Unassembled WGS sequence"/>
</dbReference>
<accession>A0A285X6L3</accession>
<organism evidence="1 2">
    <name type="scientific">Salinimicrobium sediminis</name>
    <dbReference type="NCBI Taxonomy" id="1343891"/>
    <lineage>
        <taxon>Bacteria</taxon>
        <taxon>Pseudomonadati</taxon>
        <taxon>Bacteroidota</taxon>
        <taxon>Flavobacteriia</taxon>
        <taxon>Flavobacteriales</taxon>
        <taxon>Flavobacteriaceae</taxon>
        <taxon>Salinimicrobium</taxon>
    </lineage>
</organism>
<dbReference type="AlphaFoldDB" id="A0A285X6L3"/>
<reference evidence="2" key="1">
    <citation type="submission" date="2017-09" db="EMBL/GenBank/DDBJ databases">
        <authorList>
            <person name="Varghese N."/>
            <person name="Submissions S."/>
        </authorList>
    </citation>
    <scope>NUCLEOTIDE SEQUENCE [LARGE SCALE GENOMIC DNA]</scope>
    <source>
        <strain evidence="2">CGMCC 1.12641</strain>
    </source>
</reference>
<protein>
    <submittedName>
        <fullName evidence="1">Uncharacterized protein</fullName>
    </submittedName>
</protein>
<gene>
    <name evidence="1" type="ORF">SAMN06296241_2499</name>
</gene>
<proteinExistence type="predicted"/>
<sequence>MPPSTGLPDQRQINVPLELLVDAQKRGYQKKLRLFLLLKLMFPSGKTRLSRSEMEFILLVEKIGSRKTFISYFDFLLERGWIIFNQTTGYFILKSLDRIREENSWKGRLAIPVNFKSYRKLKAVTGAVIFGYLHKDFHRKLRKKKSVLVKGGTYNFQPDSFLRMSQTAPVSVYGAANLFNISVCTASRLKLAAEKEKLLEVKKNFGDRTLNKRMVELCLKYNDMNNEIVYNRGGYRIQLIDSVFPLFLFVRRKKLKP</sequence>
<evidence type="ECO:0000313" key="2">
    <source>
        <dbReference type="Proteomes" id="UP000219193"/>
    </source>
</evidence>